<name>A0A2R8BCR1_9RHOB</name>
<dbReference type="GO" id="GO:0071555">
    <property type="term" value="P:cell wall organization"/>
    <property type="evidence" value="ECO:0007669"/>
    <property type="project" value="UniProtKB-KW"/>
</dbReference>
<gene>
    <name evidence="7 8" type="primary">mltG</name>
    <name evidence="8" type="ORF">ASD8599_01626</name>
</gene>
<evidence type="ECO:0000313" key="8">
    <source>
        <dbReference type="EMBL" id="SPH20885.1"/>
    </source>
</evidence>
<keyword evidence="3 7" id="KW-1133">Transmembrane helix</keyword>
<dbReference type="EMBL" id="OMOR01000001">
    <property type="protein sequence ID" value="SPH20885.1"/>
    <property type="molecule type" value="Genomic_DNA"/>
</dbReference>
<evidence type="ECO:0000256" key="6">
    <source>
        <dbReference type="ARBA" id="ARBA00023316"/>
    </source>
</evidence>
<dbReference type="GO" id="GO:0005886">
    <property type="term" value="C:plasma membrane"/>
    <property type="evidence" value="ECO:0007669"/>
    <property type="project" value="UniProtKB-SubCell"/>
</dbReference>
<dbReference type="GO" id="GO:0008932">
    <property type="term" value="F:lytic endotransglycosylase activity"/>
    <property type="evidence" value="ECO:0007669"/>
    <property type="project" value="UniProtKB-UniRule"/>
</dbReference>
<comment type="catalytic activity">
    <reaction evidence="7">
        <text>a peptidoglycan chain = a peptidoglycan chain with N-acetyl-1,6-anhydromuramyl-[peptide] at the reducing end + a peptidoglycan chain with N-acetylglucosamine at the non-reducing end.</text>
        <dbReference type="EC" id="4.2.2.29"/>
    </reaction>
</comment>
<dbReference type="Gene3D" id="3.30.1490.480">
    <property type="entry name" value="Endolytic murein transglycosylase"/>
    <property type="match status" value="1"/>
</dbReference>
<dbReference type="EC" id="4.2.2.29" evidence="7"/>
<comment type="similarity">
    <text evidence="7">Belongs to the transglycosylase MltG family.</text>
</comment>
<dbReference type="Proteomes" id="UP000244880">
    <property type="component" value="Unassembled WGS sequence"/>
</dbReference>
<evidence type="ECO:0000313" key="9">
    <source>
        <dbReference type="Proteomes" id="UP000244880"/>
    </source>
</evidence>
<dbReference type="PANTHER" id="PTHR30518:SF2">
    <property type="entry name" value="ENDOLYTIC MUREIN TRANSGLYCOSYLASE"/>
    <property type="match status" value="1"/>
</dbReference>
<evidence type="ECO:0000256" key="7">
    <source>
        <dbReference type="HAMAP-Rule" id="MF_02065"/>
    </source>
</evidence>
<keyword evidence="1 7" id="KW-1003">Cell membrane</keyword>
<evidence type="ECO:0000256" key="2">
    <source>
        <dbReference type="ARBA" id="ARBA00022692"/>
    </source>
</evidence>
<accession>A0A2R8BCR1</accession>
<dbReference type="Pfam" id="PF02618">
    <property type="entry name" value="YceG"/>
    <property type="match status" value="1"/>
</dbReference>
<evidence type="ECO:0000256" key="5">
    <source>
        <dbReference type="ARBA" id="ARBA00023239"/>
    </source>
</evidence>
<evidence type="ECO:0000256" key="3">
    <source>
        <dbReference type="ARBA" id="ARBA00022989"/>
    </source>
</evidence>
<dbReference type="CDD" id="cd08010">
    <property type="entry name" value="MltG_like"/>
    <property type="match status" value="1"/>
</dbReference>
<protein>
    <recommendedName>
        <fullName evidence="7">Endolytic murein transglycosylase</fullName>
        <ecNumber evidence="7">4.2.2.29</ecNumber>
    </recommendedName>
    <alternativeName>
        <fullName evidence="7">Peptidoglycan lytic transglycosylase</fullName>
    </alternativeName>
    <alternativeName>
        <fullName evidence="7">Peptidoglycan polymerization terminase</fullName>
    </alternativeName>
</protein>
<evidence type="ECO:0000256" key="4">
    <source>
        <dbReference type="ARBA" id="ARBA00023136"/>
    </source>
</evidence>
<organism evidence="8 9">
    <name type="scientific">Ascidiaceihabitans donghaensis</name>
    <dbReference type="NCBI Taxonomy" id="1510460"/>
    <lineage>
        <taxon>Bacteria</taxon>
        <taxon>Pseudomonadati</taxon>
        <taxon>Pseudomonadota</taxon>
        <taxon>Alphaproteobacteria</taxon>
        <taxon>Rhodobacterales</taxon>
        <taxon>Paracoccaceae</taxon>
        <taxon>Ascidiaceihabitans</taxon>
    </lineage>
</organism>
<keyword evidence="7" id="KW-0997">Cell inner membrane</keyword>
<dbReference type="AlphaFoldDB" id="A0A2R8BCR1"/>
<feature type="site" description="Important for catalytic activity" evidence="7">
    <location>
        <position position="259"/>
    </location>
</feature>
<dbReference type="PANTHER" id="PTHR30518">
    <property type="entry name" value="ENDOLYTIC MUREIN TRANSGLYCOSYLASE"/>
    <property type="match status" value="1"/>
</dbReference>
<proteinExistence type="inferred from homology"/>
<dbReference type="Gene3D" id="3.30.160.60">
    <property type="entry name" value="Classic Zinc Finger"/>
    <property type="match status" value="1"/>
</dbReference>
<keyword evidence="4 7" id="KW-0472">Membrane</keyword>
<keyword evidence="5 7" id="KW-0456">Lyase</keyword>
<sequence>MWRHIASNGVTFLIVALFMLGGIILWGKQSYQAAGPLSEAICVQVDRGSNMRRVSKNLEEQGAVSSGTLFRVGADYSDKSSQLKAGSYLVEPGASMQEIVDVVTRGGASTCGTEIVYRIGVNRLSIQVRELDPSDNRYVEKAQFNPAVDEIPALYTETKADSDTRFRIAFAEGVTSWQVVDSLKGMDVLKGEVPEVPSEGALAPDSYEVKPGDNRLAVLTRMEQAQKKRIADAWAARRDDVPLKSPEELLVLASIIEKETGVARERGQVASVFVNRLNQGMKLQTDPTVIYGITKGEGVLGRGLRRSELRAETPWNTYVIPALPPTPIANPGLASLMAAGNPENTDYIFFVADGTGGHAFAVTLDEHNRNVAKWRVIEAERAADN</sequence>
<dbReference type="InterPro" id="IPR003770">
    <property type="entry name" value="MLTG-like"/>
</dbReference>
<keyword evidence="9" id="KW-1185">Reference proteome</keyword>
<comment type="subcellular location">
    <subcellularLocation>
        <location evidence="7">Cell inner membrane</location>
        <topology evidence="7">Single-pass membrane protein</topology>
    </subcellularLocation>
</comment>
<keyword evidence="2 7" id="KW-0812">Transmembrane</keyword>
<dbReference type="GO" id="GO:0009252">
    <property type="term" value="P:peptidoglycan biosynthetic process"/>
    <property type="evidence" value="ECO:0007669"/>
    <property type="project" value="UniProtKB-UniRule"/>
</dbReference>
<reference evidence="8 9" key="1">
    <citation type="submission" date="2018-03" db="EMBL/GenBank/DDBJ databases">
        <authorList>
            <person name="Keele B.F."/>
        </authorList>
    </citation>
    <scope>NUCLEOTIDE SEQUENCE [LARGE SCALE GENOMIC DNA]</scope>
    <source>
        <strain evidence="8 9">CECT 8599</strain>
    </source>
</reference>
<keyword evidence="6 7" id="KW-0961">Cell wall biogenesis/degradation</keyword>
<comment type="function">
    <text evidence="7">Functions as a peptidoglycan terminase that cleaves nascent peptidoglycan strands endolytically to terminate their elongation.</text>
</comment>
<dbReference type="NCBIfam" id="TIGR00247">
    <property type="entry name" value="endolytic transglycosylase MltG"/>
    <property type="match status" value="1"/>
</dbReference>
<evidence type="ECO:0000256" key="1">
    <source>
        <dbReference type="ARBA" id="ARBA00022475"/>
    </source>
</evidence>
<feature type="transmembrane region" description="Helical" evidence="7">
    <location>
        <begin position="6"/>
        <end position="26"/>
    </location>
</feature>
<dbReference type="HAMAP" id="MF_02065">
    <property type="entry name" value="MltG"/>
    <property type="match status" value="1"/>
</dbReference>
<dbReference type="OrthoDB" id="9814591at2"/>
<dbReference type="RefSeq" id="WP_108828031.1">
    <property type="nucleotide sequence ID" value="NZ_OMOR01000001.1"/>
</dbReference>